<dbReference type="STRING" id="1423739.FC85_GL002445"/>
<dbReference type="InterPro" id="IPR011576">
    <property type="entry name" value="Pyridox_Oxase_N"/>
</dbReference>
<dbReference type="Pfam" id="PF01243">
    <property type="entry name" value="PNPOx_N"/>
    <property type="match status" value="1"/>
</dbReference>
<dbReference type="InterPro" id="IPR012349">
    <property type="entry name" value="Split_barrel_FMN-bd"/>
</dbReference>
<proteinExistence type="predicted"/>
<dbReference type="PANTHER" id="PTHR40660">
    <property type="entry name" value="5'-PHOSPHATE OXIDASE PUTATIVE DOMAIN-CONTAINING PROTEIN-RELATED"/>
    <property type="match status" value="1"/>
</dbReference>
<dbReference type="Gene3D" id="2.30.110.10">
    <property type="entry name" value="Electron Transport, Fmn-binding Protein, Chain A"/>
    <property type="match status" value="1"/>
</dbReference>
<organism evidence="2 3">
    <name type="scientific">Lentilactobacillus diolivorans DSM 14421</name>
    <dbReference type="NCBI Taxonomy" id="1423739"/>
    <lineage>
        <taxon>Bacteria</taxon>
        <taxon>Bacillati</taxon>
        <taxon>Bacillota</taxon>
        <taxon>Bacilli</taxon>
        <taxon>Lactobacillales</taxon>
        <taxon>Lactobacillaceae</taxon>
        <taxon>Lentilactobacillus</taxon>
    </lineage>
</organism>
<evidence type="ECO:0000313" key="2">
    <source>
        <dbReference type="EMBL" id="KRL68627.1"/>
    </source>
</evidence>
<dbReference type="EMBL" id="AZEY01000023">
    <property type="protein sequence ID" value="KRL68627.1"/>
    <property type="molecule type" value="Genomic_DNA"/>
</dbReference>
<name>A0A0R1SQI0_9LACO</name>
<accession>A0A0R1SQI0</accession>
<dbReference type="PATRIC" id="fig|1423739.3.peg.2543"/>
<reference evidence="2 3" key="1">
    <citation type="journal article" date="2015" name="Genome Announc.">
        <title>Expanding the biotechnology potential of lactobacilli through comparative genomics of 213 strains and associated genera.</title>
        <authorList>
            <person name="Sun Z."/>
            <person name="Harris H.M."/>
            <person name="McCann A."/>
            <person name="Guo C."/>
            <person name="Argimon S."/>
            <person name="Zhang W."/>
            <person name="Yang X."/>
            <person name="Jeffery I.B."/>
            <person name="Cooney J.C."/>
            <person name="Kagawa T.F."/>
            <person name="Liu W."/>
            <person name="Song Y."/>
            <person name="Salvetti E."/>
            <person name="Wrobel A."/>
            <person name="Rasinkangas P."/>
            <person name="Parkhill J."/>
            <person name="Rea M.C."/>
            <person name="O'Sullivan O."/>
            <person name="Ritari J."/>
            <person name="Douillard F.P."/>
            <person name="Paul Ross R."/>
            <person name="Yang R."/>
            <person name="Briner A.E."/>
            <person name="Felis G.E."/>
            <person name="de Vos W.M."/>
            <person name="Barrangou R."/>
            <person name="Klaenhammer T.R."/>
            <person name="Caufield P.W."/>
            <person name="Cui Y."/>
            <person name="Zhang H."/>
            <person name="O'Toole P.W."/>
        </authorList>
    </citation>
    <scope>NUCLEOTIDE SEQUENCE [LARGE SCALE GENOMIC DNA]</scope>
    <source>
        <strain evidence="2 3">DSM 14421</strain>
    </source>
</reference>
<evidence type="ECO:0000313" key="3">
    <source>
        <dbReference type="Proteomes" id="UP000052013"/>
    </source>
</evidence>
<dbReference type="Proteomes" id="UP000052013">
    <property type="component" value="Unassembled WGS sequence"/>
</dbReference>
<dbReference type="PANTHER" id="PTHR40660:SF1">
    <property type="entry name" value="5'-PHOSPHATE OXIDASE PUTATIVE DOMAIN-CONTAINING PROTEIN-RELATED"/>
    <property type="match status" value="1"/>
</dbReference>
<sequence>MVFTKDMRDMIEDQLPFLATTSKAGLPQIGPEGTLRVLKDGQLVYYEHTFRHAYHNMKETGLAAVAVANRTVESGFRFEGSAEIHEGDPLAEEVLAPTTIRERFPRVVVVVINVERIYRLNNDLDAGTRLF</sequence>
<dbReference type="SUPFAM" id="SSF50475">
    <property type="entry name" value="FMN-binding split barrel"/>
    <property type="match status" value="1"/>
</dbReference>
<protein>
    <submittedName>
        <fullName evidence="2">Flavin-nucleotide-binding protein structurally related to pyridoxine 5-phosphate oxidase</fullName>
    </submittedName>
</protein>
<gene>
    <name evidence="2" type="ORF">FC85_GL002445</name>
</gene>
<dbReference type="AlphaFoldDB" id="A0A0R1SQI0"/>
<dbReference type="RefSeq" id="WP_057864060.1">
    <property type="nucleotide sequence ID" value="NZ_AZEY01000023.1"/>
</dbReference>
<comment type="caution">
    <text evidence="2">The sequence shown here is derived from an EMBL/GenBank/DDBJ whole genome shotgun (WGS) entry which is preliminary data.</text>
</comment>
<evidence type="ECO:0000259" key="1">
    <source>
        <dbReference type="Pfam" id="PF01243"/>
    </source>
</evidence>
<feature type="domain" description="Pyridoxamine 5'-phosphate oxidase N-terminal" evidence="1">
    <location>
        <begin position="4"/>
        <end position="119"/>
    </location>
</feature>